<dbReference type="SUPFAM" id="SSF50249">
    <property type="entry name" value="Nucleic acid-binding proteins"/>
    <property type="match status" value="6"/>
</dbReference>
<sequence length="559" mass="61686">MSESFAELFEQSLNDINMEPGAIVAAQVVDIDGDWVTVNAGLKSEGQIPASQFRDEHGNLNIAIGDDVHVALEAVEDGFGETRLSREKAKRAEAWKILEAAFEKDEIIKGVINGKVKGGFTVEVDSIRAFLPGSLVDVRPVRDTAHLENKELDFKVIKLDPKRNNVVVSRRAVLEAENSAEREALLATLQEGQQIKGIVKNLTDYGAFVDLGGVDGLLHITDMAWKRIKHPSEIVAVGDEINVKVLKFDRERNRVSLGLKQLGEDPWVNIKERYPEGMKVHAVVTNLTDYGCFAELEEGVEGLVHVSEMDWTNKNIHPSKVVQVGDDVDVMVLDIDEERRRISLGIKQCTANPWETFNTDYNKGDRVSGTIKSITDFGIFIGLEGGIDGLVHLSDISWTDTGEEAVRSFKKGDEAEAVILSIDPERERISLGIKQMDSDPVAEYLSVNDKGSIVTGRVIEVDAKEAQVELATDVIAVLKASEISADRVEDARNVLNEGDSVEARIVSVDRKSRQINLSVKAKDQDDTRQNLKKMREQEPETAGGPTTIGDLIKQQMGQD</sequence>
<feature type="domain" description="S1 motif" evidence="8">
    <location>
        <begin position="277"/>
        <end position="347"/>
    </location>
</feature>
<dbReference type="GeneID" id="69283281"/>
<dbReference type="InterPro" id="IPR000110">
    <property type="entry name" value="Ribosomal_bS1"/>
</dbReference>
<dbReference type="NCBIfam" id="NF004951">
    <property type="entry name" value="PRK06299.1-1"/>
    <property type="match status" value="1"/>
</dbReference>
<reference evidence="10 11" key="1">
    <citation type="submission" date="2019-07" db="EMBL/GenBank/DDBJ databases">
        <title>Diversity of Bacteria from Kongsfjorden, Arctic.</title>
        <authorList>
            <person name="Yu Y."/>
        </authorList>
    </citation>
    <scope>NUCLEOTIDE SEQUENCE [LARGE SCALE GENOMIC DNA]</scope>
    <source>
        <strain evidence="10 11">SM1922</strain>
    </source>
</reference>
<dbReference type="NCBIfam" id="NF004952">
    <property type="entry name" value="PRK06299.1-2"/>
    <property type="match status" value="1"/>
</dbReference>
<dbReference type="CDD" id="cd05688">
    <property type="entry name" value="S1_RPS1_repeat_ec3"/>
    <property type="match status" value="1"/>
</dbReference>
<reference evidence="9 12" key="2">
    <citation type="submission" date="2019-12" db="EMBL/GenBank/DDBJ databases">
        <title>Genome sequencing and assembly of endphytes of Porphyra tenera.</title>
        <authorList>
            <person name="Park J.M."/>
            <person name="Shin R."/>
            <person name="Jo S.H."/>
        </authorList>
    </citation>
    <scope>NUCLEOTIDE SEQUENCE [LARGE SCALE GENOMIC DNA]</scope>
    <source>
        <strain evidence="9 12">GPM3</strain>
    </source>
</reference>
<evidence type="ECO:0000256" key="4">
    <source>
        <dbReference type="ARBA" id="ARBA00022980"/>
    </source>
</evidence>
<dbReference type="Gene3D" id="2.40.50.140">
    <property type="entry name" value="Nucleic acid-binding proteins"/>
    <property type="match status" value="6"/>
</dbReference>
<dbReference type="GO" id="GO:0003729">
    <property type="term" value="F:mRNA binding"/>
    <property type="evidence" value="ECO:0007669"/>
    <property type="project" value="TreeGrafter"/>
</dbReference>
<dbReference type="EMBL" id="VNFE01000004">
    <property type="protein sequence ID" value="TVU89248.1"/>
    <property type="molecule type" value="Genomic_DNA"/>
</dbReference>
<feature type="region of interest" description="Disordered" evidence="7">
    <location>
        <begin position="533"/>
        <end position="559"/>
    </location>
</feature>
<evidence type="ECO:0000256" key="5">
    <source>
        <dbReference type="ARBA" id="ARBA00023274"/>
    </source>
</evidence>
<dbReference type="InterPro" id="IPR003029">
    <property type="entry name" value="S1_domain"/>
</dbReference>
<dbReference type="FunFam" id="2.40.50.140:FF:000021">
    <property type="entry name" value="30S ribosomal protein S1"/>
    <property type="match status" value="1"/>
</dbReference>
<dbReference type="Proteomes" id="UP000317288">
    <property type="component" value="Unassembled WGS sequence"/>
</dbReference>
<feature type="domain" description="S1 motif" evidence="8">
    <location>
        <begin position="192"/>
        <end position="260"/>
    </location>
</feature>
<evidence type="ECO:0000256" key="7">
    <source>
        <dbReference type="SAM" id="MobiDB-lite"/>
    </source>
</evidence>
<comment type="function">
    <text evidence="6">Binds mRNA; thus facilitating recognition of the initiation point. It is needed to translate mRNA with a short Shine-Dalgarno (SD) purine-rich sequence.</text>
</comment>
<dbReference type="FunFam" id="2.40.50.140:FF:000017">
    <property type="entry name" value="30S ribosomal protein S1"/>
    <property type="match status" value="1"/>
</dbReference>
<dbReference type="NCBIfam" id="NF004954">
    <property type="entry name" value="PRK06299.1-4"/>
    <property type="match status" value="1"/>
</dbReference>
<accession>A0A653R1S8</accession>
<dbReference type="EMBL" id="CP054580">
    <property type="protein sequence ID" value="QKS23341.1"/>
    <property type="molecule type" value="Genomic_DNA"/>
</dbReference>
<dbReference type="GO" id="GO:0003735">
    <property type="term" value="F:structural constituent of ribosome"/>
    <property type="evidence" value="ECO:0007669"/>
    <property type="project" value="InterPro"/>
</dbReference>
<keyword evidence="2" id="KW-0677">Repeat</keyword>
<evidence type="ECO:0000256" key="6">
    <source>
        <dbReference type="PIRNR" id="PIRNR002111"/>
    </source>
</evidence>
<dbReference type="NCBIfam" id="TIGR00717">
    <property type="entry name" value="rpsA"/>
    <property type="match status" value="1"/>
</dbReference>
<evidence type="ECO:0000256" key="3">
    <source>
        <dbReference type="ARBA" id="ARBA00022884"/>
    </source>
</evidence>
<feature type="domain" description="S1 motif" evidence="8">
    <location>
        <begin position="105"/>
        <end position="171"/>
    </location>
</feature>
<keyword evidence="12" id="KW-1185">Reference proteome</keyword>
<evidence type="ECO:0000313" key="12">
    <source>
        <dbReference type="Proteomes" id="UP000509761"/>
    </source>
</evidence>
<dbReference type="PRINTS" id="PR00681">
    <property type="entry name" value="RIBOSOMALS1"/>
</dbReference>
<dbReference type="PIRSF" id="PIRSF002111">
    <property type="entry name" value="RpsA"/>
    <property type="match status" value="1"/>
</dbReference>
<feature type="domain" description="S1 motif" evidence="8">
    <location>
        <begin position="451"/>
        <end position="520"/>
    </location>
</feature>
<dbReference type="Proteomes" id="UP000509761">
    <property type="component" value="Chromosome"/>
</dbReference>
<dbReference type="CDD" id="cd05687">
    <property type="entry name" value="S1_RPS1_repeat_ec1_hs1"/>
    <property type="match status" value="1"/>
</dbReference>
<dbReference type="PANTHER" id="PTHR10724:SF7">
    <property type="entry name" value="SMALL RIBOSOMAL SUBUNIT PROTEIN BS1C"/>
    <property type="match status" value="1"/>
</dbReference>
<gene>
    <name evidence="10" type="ORF">FQP89_14700</name>
    <name evidence="9" type="ORF">FX987_01095</name>
</gene>
<dbReference type="CDD" id="cd04465">
    <property type="entry name" value="S1_RPS1_repeat_ec2_hs2"/>
    <property type="match status" value="1"/>
</dbReference>
<keyword evidence="5 6" id="KW-0687">Ribonucleoprotein</keyword>
<comment type="similarity">
    <text evidence="1 6">Belongs to the bacterial ribosomal protein bS1 family.</text>
</comment>
<evidence type="ECO:0000256" key="1">
    <source>
        <dbReference type="ARBA" id="ARBA00006767"/>
    </source>
</evidence>
<accession>A0A558J6G0</accession>
<feature type="domain" description="S1 motif" evidence="8">
    <location>
        <begin position="21"/>
        <end position="87"/>
    </location>
</feature>
<dbReference type="InterPro" id="IPR012340">
    <property type="entry name" value="NA-bd_OB-fold"/>
</dbReference>
<dbReference type="AlphaFoldDB" id="A0A558J6G0"/>
<dbReference type="FunFam" id="2.40.50.140:FF:000018">
    <property type="entry name" value="30S ribosomal protein S1"/>
    <property type="match status" value="1"/>
</dbReference>
<keyword evidence="4 6" id="KW-0689">Ribosomal protein</keyword>
<dbReference type="CDD" id="cd05691">
    <property type="entry name" value="S1_RPS1_repeat_ec6"/>
    <property type="match status" value="1"/>
</dbReference>
<evidence type="ECO:0000259" key="8">
    <source>
        <dbReference type="PROSITE" id="PS50126"/>
    </source>
</evidence>
<dbReference type="InterPro" id="IPR050437">
    <property type="entry name" value="Ribos_protein_bS1-like"/>
</dbReference>
<evidence type="ECO:0000256" key="2">
    <source>
        <dbReference type="ARBA" id="ARBA00022737"/>
    </source>
</evidence>
<protein>
    <recommendedName>
        <fullName evidence="6">30S ribosomal protein S1</fullName>
    </recommendedName>
</protein>
<dbReference type="PANTHER" id="PTHR10724">
    <property type="entry name" value="30S RIBOSOMAL PROTEIN S1"/>
    <property type="match status" value="1"/>
</dbReference>
<evidence type="ECO:0000313" key="9">
    <source>
        <dbReference type="EMBL" id="QKS23341.1"/>
    </source>
</evidence>
<evidence type="ECO:0000313" key="10">
    <source>
        <dbReference type="EMBL" id="TVU89248.1"/>
    </source>
</evidence>
<dbReference type="FunFam" id="2.40.50.140:FF:000011">
    <property type="entry name" value="30S ribosomal protein S1"/>
    <property type="match status" value="1"/>
</dbReference>
<dbReference type="FunFam" id="2.40.50.140:FF:000016">
    <property type="entry name" value="30S ribosomal protein S1"/>
    <property type="match status" value="1"/>
</dbReference>
<dbReference type="GO" id="GO:0022627">
    <property type="term" value="C:cytosolic small ribosomal subunit"/>
    <property type="evidence" value="ECO:0007669"/>
    <property type="project" value="TreeGrafter"/>
</dbReference>
<evidence type="ECO:0000313" key="11">
    <source>
        <dbReference type="Proteomes" id="UP000317288"/>
    </source>
</evidence>
<dbReference type="PROSITE" id="PS50126">
    <property type="entry name" value="S1"/>
    <property type="match status" value="6"/>
</dbReference>
<feature type="domain" description="S1 motif" evidence="8">
    <location>
        <begin position="364"/>
        <end position="434"/>
    </location>
</feature>
<dbReference type="RefSeq" id="WP_008957327.1">
    <property type="nucleotide sequence ID" value="NZ_BAAADW010000002.1"/>
</dbReference>
<dbReference type="Pfam" id="PF00575">
    <property type="entry name" value="S1"/>
    <property type="match status" value="6"/>
</dbReference>
<organism evidence="10 11">
    <name type="scientific">Vreelandella titanicae</name>
    <dbReference type="NCBI Taxonomy" id="664683"/>
    <lineage>
        <taxon>Bacteria</taxon>
        <taxon>Pseudomonadati</taxon>
        <taxon>Pseudomonadota</taxon>
        <taxon>Gammaproteobacteria</taxon>
        <taxon>Oceanospirillales</taxon>
        <taxon>Halomonadaceae</taxon>
        <taxon>Vreelandella</taxon>
    </lineage>
</organism>
<name>A0A558J6G0_9GAMM</name>
<dbReference type="InterPro" id="IPR035104">
    <property type="entry name" value="Ribosomal_protein_S1-like"/>
</dbReference>
<keyword evidence="3 6" id="KW-0694">RNA-binding</keyword>
<dbReference type="SMART" id="SM00316">
    <property type="entry name" value="S1"/>
    <property type="match status" value="6"/>
</dbReference>
<dbReference type="GO" id="GO:0006412">
    <property type="term" value="P:translation"/>
    <property type="evidence" value="ECO:0007669"/>
    <property type="project" value="InterPro"/>
</dbReference>
<proteinExistence type="inferred from homology"/>